<accession>A0A9J6P3U8</accession>
<evidence type="ECO:0000256" key="4">
    <source>
        <dbReference type="ARBA" id="ARBA00023125"/>
    </source>
</evidence>
<reference evidence="10" key="2">
    <citation type="submission" date="2021-04" db="EMBL/GenBank/DDBJ databases">
        <authorList>
            <person name="Dong X."/>
        </authorList>
    </citation>
    <scope>NUCLEOTIDE SEQUENCE</scope>
    <source>
        <strain evidence="10">ZWT</strain>
    </source>
</reference>
<dbReference type="RefSeq" id="WP_250859517.1">
    <property type="nucleotide sequence ID" value="NZ_JAGSOJ010000002.1"/>
</dbReference>
<keyword evidence="4" id="KW-0238">DNA-binding</keyword>
<dbReference type="CDD" id="cd06170">
    <property type="entry name" value="LuxR_C_like"/>
    <property type="match status" value="1"/>
</dbReference>
<dbReference type="PANTHER" id="PTHR43214">
    <property type="entry name" value="TWO-COMPONENT RESPONSE REGULATOR"/>
    <property type="match status" value="1"/>
</dbReference>
<keyword evidence="3" id="KW-0805">Transcription regulation</keyword>
<dbReference type="EMBL" id="JAGSOJ010000002">
    <property type="protein sequence ID" value="MCM1990485.1"/>
    <property type="molecule type" value="Genomic_DNA"/>
</dbReference>
<dbReference type="InterPro" id="IPR039420">
    <property type="entry name" value="WalR-like"/>
</dbReference>
<dbReference type="PROSITE" id="PS50110">
    <property type="entry name" value="RESPONSE_REGULATORY"/>
    <property type="match status" value="1"/>
</dbReference>
<evidence type="ECO:0000256" key="2">
    <source>
        <dbReference type="ARBA" id="ARBA00022553"/>
    </source>
</evidence>
<organism evidence="10 11">
    <name type="scientific">Oceanirhabdus seepicola</name>
    <dbReference type="NCBI Taxonomy" id="2828781"/>
    <lineage>
        <taxon>Bacteria</taxon>
        <taxon>Bacillati</taxon>
        <taxon>Bacillota</taxon>
        <taxon>Clostridia</taxon>
        <taxon>Eubacteriales</taxon>
        <taxon>Clostridiaceae</taxon>
        <taxon>Oceanirhabdus</taxon>
    </lineage>
</organism>
<evidence type="ECO:0000259" key="9">
    <source>
        <dbReference type="PROSITE" id="PS50110"/>
    </source>
</evidence>
<evidence type="ECO:0000256" key="5">
    <source>
        <dbReference type="ARBA" id="ARBA00023163"/>
    </source>
</evidence>
<comment type="function">
    <text evidence="6">May play the central regulatory role in sporulation. It may be an element of the effector pathway responsible for the activation of sporulation genes in response to nutritional stress. Spo0A may act in concert with spo0H (a sigma factor) to control the expression of some genes that are critical to the sporulation process.</text>
</comment>
<dbReference type="InterPro" id="IPR000792">
    <property type="entry name" value="Tscrpt_reg_LuxR_C"/>
</dbReference>
<reference evidence="10" key="1">
    <citation type="journal article" date="2021" name="mSystems">
        <title>Bacteria and Archaea Synergistically Convert Glycine Betaine to Biogenic Methane in the Formosa Cold Seep of the South China Sea.</title>
        <authorList>
            <person name="Li L."/>
            <person name="Zhang W."/>
            <person name="Zhang S."/>
            <person name="Song L."/>
            <person name="Sun Q."/>
            <person name="Zhang H."/>
            <person name="Xiang H."/>
            <person name="Dong X."/>
        </authorList>
    </citation>
    <scope>NUCLEOTIDE SEQUENCE</scope>
    <source>
        <strain evidence="10">ZWT</strain>
    </source>
</reference>
<dbReference type="GO" id="GO:0000160">
    <property type="term" value="P:phosphorelay signal transduction system"/>
    <property type="evidence" value="ECO:0007669"/>
    <property type="project" value="InterPro"/>
</dbReference>
<evidence type="ECO:0000256" key="3">
    <source>
        <dbReference type="ARBA" id="ARBA00023015"/>
    </source>
</evidence>
<dbReference type="GO" id="GO:0003677">
    <property type="term" value="F:DNA binding"/>
    <property type="evidence" value="ECO:0007669"/>
    <property type="project" value="UniProtKB-KW"/>
</dbReference>
<dbReference type="PANTHER" id="PTHR43214:SF40">
    <property type="entry name" value="TRANSCRIPTIONAL REGULATORY PROTEIN LNRK"/>
    <property type="match status" value="1"/>
</dbReference>
<dbReference type="InterPro" id="IPR001789">
    <property type="entry name" value="Sig_transdc_resp-reg_receiver"/>
</dbReference>
<proteinExistence type="predicted"/>
<keyword evidence="2 7" id="KW-0597">Phosphoprotein</keyword>
<dbReference type="SUPFAM" id="SSF52172">
    <property type="entry name" value="CheY-like"/>
    <property type="match status" value="1"/>
</dbReference>
<feature type="domain" description="Response regulatory" evidence="9">
    <location>
        <begin position="5"/>
        <end position="120"/>
    </location>
</feature>
<dbReference type="AlphaFoldDB" id="A0A9J6P3U8"/>
<dbReference type="PROSITE" id="PS00622">
    <property type="entry name" value="HTH_LUXR_1"/>
    <property type="match status" value="1"/>
</dbReference>
<evidence type="ECO:0000256" key="1">
    <source>
        <dbReference type="ARBA" id="ARBA00018672"/>
    </source>
</evidence>
<evidence type="ECO:0000256" key="7">
    <source>
        <dbReference type="PROSITE-ProRule" id="PRU00169"/>
    </source>
</evidence>
<protein>
    <recommendedName>
        <fullName evidence="1">Stage 0 sporulation protein A homolog</fullName>
    </recommendedName>
</protein>
<sequence>MNKIKVLICDDDTLIRDALKIILSAGGEIEVVDTAVNGEDGVNKAIRNEVDVVLLDIRMPVMNGVEACKEIKDKTNSRVLVLTTFDEDEYIVQAIKNGASGYMLKSSDPKEIIDAIKIINNGNTYMQGDIMDKLRENIFQNNSSKKLENFTEREKQIIELISEGLSNKEISQKIFISEGTVKNYITSILNKTNLKHRTQIAIWYLK</sequence>
<feature type="domain" description="HTH luxR-type" evidence="8">
    <location>
        <begin position="143"/>
        <end position="206"/>
    </location>
</feature>
<dbReference type="CDD" id="cd17535">
    <property type="entry name" value="REC_NarL-like"/>
    <property type="match status" value="1"/>
</dbReference>
<feature type="modified residue" description="4-aspartylphosphate" evidence="7">
    <location>
        <position position="56"/>
    </location>
</feature>
<dbReference type="Pfam" id="PF00196">
    <property type="entry name" value="GerE"/>
    <property type="match status" value="1"/>
</dbReference>
<evidence type="ECO:0000256" key="6">
    <source>
        <dbReference type="ARBA" id="ARBA00024867"/>
    </source>
</evidence>
<dbReference type="PROSITE" id="PS50043">
    <property type="entry name" value="HTH_LUXR_2"/>
    <property type="match status" value="1"/>
</dbReference>
<dbReference type="InterPro" id="IPR011006">
    <property type="entry name" value="CheY-like_superfamily"/>
</dbReference>
<evidence type="ECO:0000259" key="8">
    <source>
        <dbReference type="PROSITE" id="PS50043"/>
    </source>
</evidence>
<comment type="caution">
    <text evidence="10">The sequence shown here is derived from an EMBL/GenBank/DDBJ whole genome shotgun (WGS) entry which is preliminary data.</text>
</comment>
<dbReference type="InterPro" id="IPR016032">
    <property type="entry name" value="Sig_transdc_resp-reg_C-effctor"/>
</dbReference>
<gene>
    <name evidence="10" type="ORF">KDK92_12205</name>
</gene>
<evidence type="ECO:0000313" key="11">
    <source>
        <dbReference type="Proteomes" id="UP001056429"/>
    </source>
</evidence>
<evidence type="ECO:0000313" key="10">
    <source>
        <dbReference type="EMBL" id="MCM1990485.1"/>
    </source>
</evidence>
<keyword evidence="11" id="KW-1185">Reference proteome</keyword>
<dbReference type="SUPFAM" id="SSF46894">
    <property type="entry name" value="C-terminal effector domain of the bipartite response regulators"/>
    <property type="match status" value="1"/>
</dbReference>
<keyword evidence="5" id="KW-0804">Transcription</keyword>
<dbReference type="InterPro" id="IPR058245">
    <property type="entry name" value="NreC/VraR/RcsB-like_REC"/>
</dbReference>
<dbReference type="SMART" id="SM00421">
    <property type="entry name" value="HTH_LUXR"/>
    <property type="match status" value="1"/>
</dbReference>
<name>A0A9J6P3U8_9CLOT</name>
<dbReference type="GO" id="GO:0006355">
    <property type="term" value="P:regulation of DNA-templated transcription"/>
    <property type="evidence" value="ECO:0007669"/>
    <property type="project" value="InterPro"/>
</dbReference>
<dbReference type="Proteomes" id="UP001056429">
    <property type="component" value="Unassembled WGS sequence"/>
</dbReference>
<dbReference type="PRINTS" id="PR00038">
    <property type="entry name" value="HTHLUXR"/>
</dbReference>
<dbReference type="SMART" id="SM00448">
    <property type="entry name" value="REC"/>
    <property type="match status" value="1"/>
</dbReference>
<dbReference type="Gene3D" id="3.40.50.2300">
    <property type="match status" value="1"/>
</dbReference>
<dbReference type="Pfam" id="PF00072">
    <property type="entry name" value="Response_reg"/>
    <property type="match status" value="1"/>
</dbReference>